<evidence type="ECO:0000259" key="5">
    <source>
        <dbReference type="PROSITE" id="PS50977"/>
    </source>
</evidence>
<dbReference type="Gene3D" id="1.10.357.10">
    <property type="entry name" value="Tetracycline Repressor, domain 2"/>
    <property type="match status" value="1"/>
</dbReference>
<dbReference type="InterPro" id="IPR001647">
    <property type="entry name" value="HTH_TetR"/>
</dbReference>
<protein>
    <submittedName>
        <fullName evidence="6">Transcriptional regulator</fullName>
    </submittedName>
</protein>
<sequence>MVTEMAQQDSRTKLLNATLKIVRSKGYTATRIEDICAEAGVTKGSFFHHFKSKDDLALAAVAHWDAMTGGLFAQAKYHDHADPLDRLLAYVDFRKELLAGDLPDFTCFAGMITQEAYQTRPDIVEACARNISGHAKTLEADIGEAMKKYGVRGDWTTESLALHMQAVIQGSFVLAKAKGGAAVAADSIGHLRRYLELLFRSDTSKRTS</sequence>
<dbReference type="EMBL" id="LN829119">
    <property type="protein sequence ID" value="CPR17791.1"/>
    <property type="molecule type" value="Genomic_DNA"/>
</dbReference>
<dbReference type="PANTHER" id="PTHR47506:SF1">
    <property type="entry name" value="HTH-TYPE TRANSCRIPTIONAL REGULATOR YJDC"/>
    <property type="match status" value="1"/>
</dbReference>
<feature type="DNA-binding region" description="H-T-H motif" evidence="4">
    <location>
        <begin position="31"/>
        <end position="50"/>
    </location>
</feature>
<evidence type="ECO:0000313" key="6">
    <source>
        <dbReference type="EMBL" id="CPR17791.1"/>
    </source>
</evidence>
<name>A0A0D6JE55_9HYPH</name>
<reference evidence="7" key="1">
    <citation type="submission" date="2015-02" db="EMBL/GenBank/DDBJ databases">
        <authorList>
            <person name="Chooi Y.-H."/>
        </authorList>
    </citation>
    <scope>NUCLEOTIDE SEQUENCE [LARGE SCALE GENOMIC DNA]</scope>
    <source>
        <strain evidence="7">strain Y</strain>
    </source>
</reference>
<dbReference type="AlphaFoldDB" id="A0A0D6JE55"/>
<evidence type="ECO:0000256" key="4">
    <source>
        <dbReference type="PROSITE-ProRule" id="PRU00335"/>
    </source>
</evidence>
<dbReference type="GO" id="GO:0003677">
    <property type="term" value="F:DNA binding"/>
    <property type="evidence" value="ECO:0007669"/>
    <property type="project" value="UniProtKB-UniRule"/>
</dbReference>
<evidence type="ECO:0000256" key="2">
    <source>
        <dbReference type="ARBA" id="ARBA00023125"/>
    </source>
</evidence>
<organism evidence="6 7">
    <name type="scientific">Candidatus Filomicrobium marinum</name>
    <dbReference type="NCBI Taxonomy" id="1608628"/>
    <lineage>
        <taxon>Bacteria</taxon>
        <taxon>Pseudomonadati</taxon>
        <taxon>Pseudomonadota</taxon>
        <taxon>Alphaproteobacteria</taxon>
        <taxon>Hyphomicrobiales</taxon>
        <taxon>Hyphomicrobiaceae</taxon>
        <taxon>Filomicrobium</taxon>
    </lineage>
</organism>
<evidence type="ECO:0000256" key="1">
    <source>
        <dbReference type="ARBA" id="ARBA00023015"/>
    </source>
</evidence>
<keyword evidence="1" id="KW-0805">Transcription regulation</keyword>
<proteinExistence type="predicted"/>
<keyword evidence="2 4" id="KW-0238">DNA-binding</keyword>
<keyword evidence="7" id="KW-1185">Reference proteome</keyword>
<dbReference type="InterPro" id="IPR009057">
    <property type="entry name" value="Homeodomain-like_sf"/>
</dbReference>
<dbReference type="Pfam" id="PF00440">
    <property type="entry name" value="TetR_N"/>
    <property type="match status" value="1"/>
</dbReference>
<dbReference type="PANTHER" id="PTHR47506">
    <property type="entry name" value="TRANSCRIPTIONAL REGULATORY PROTEIN"/>
    <property type="match status" value="1"/>
</dbReference>
<feature type="domain" description="HTH tetR-type" evidence="5">
    <location>
        <begin position="8"/>
        <end position="68"/>
    </location>
</feature>
<dbReference type="KEGG" id="fil:BN1229_v1_1419"/>
<dbReference type="Proteomes" id="UP000033187">
    <property type="component" value="Chromosome 1"/>
</dbReference>
<dbReference type="PROSITE" id="PS50977">
    <property type="entry name" value="HTH_TETR_2"/>
    <property type="match status" value="1"/>
</dbReference>
<gene>
    <name evidence="6" type="ORF">YBN1229_v1_1420</name>
</gene>
<dbReference type="InterPro" id="IPR036271">
    <property type="entry name" value="Tet_transcr_reg_TetR-rel_C_sf"/>
</dbReference>
<dbReference type="SUPFAM" id="SSF46689">
    <property type="entry name" value="Homeodomain-like"/>
    <property type="match status" value="1"/>
</dbReference>
<evidence type="ECO:0000256" key="3">
    <source>
        <dbReference type="ARBA" id="ARBA00023163"/>
    </source>
</evidence>
<dbReference type="PRINTS" id="PR00455">
    <property type="entry name" value="HTHTETR"/>
</dbReference>
<dbReference type="SUPFAM" id="SSF48498">
    <property type="entry name" value="Tetracyclin repressor-like, C-terminal domain"/>
    <property type="match status" value="1"/>
</dbReference>
<accession>A0A0D6JE55</accession>
<keyword evidence="3" id="KW-0804">Transcription</keyword>
<dbReference type="KEGG" id="fiy:BN1229_v1_1420"/>
<evidence type="ECO:0000313" key="7">
    <source>
        <dbReference type="Proteomes" id="UP000033187"/>
    </source>
</evidence>